<gene>
    <name evidence="2" type="ORF">CC78DRAFT_542653</name>
</gene>
<evidence type="ECO:0000313" key="3">
    <source>
        <dbReference type="Proteomes" id="UP000800093"/>
    </source>
</evidence>
<keyword evidence="3" id="KW-1185">Reference proteome</keyword>
<protein>
    <submittedName>
        <fullName evidence="2">Uncharacterized protein</fullName>
    </submittedName>
</protein>
<evidence type="ECO:0000256" key="1">
    <source>
        <dbReference type="SAM" id="MobiDB-lite"/>
    </source>
</evidence>
<accession>A0A9P4N1J2</accession>
<feature type="region of interest" description="Disordered" evidence="1">
    <location>
        <begin position="85"/>
        <end position="109"/>
    </location>
</feature>
<sequence length="109" mass="12378">MCNLHFYLYICGHTNTTTIDICEVDHCDDFNWSRILKQKQCTLCESGEREIDAVKLVDEEGNLKDEPEFFKAYFGAKEEQKVDIGLEDEVNNEGYGDGSMSPRGLNSTA</sequence>
<evidence type="ECO:0000313" key="2">
    <source>
        <dbReference type="EMBL" id="KAF2266145.1"/>
    </source>
</evidence>
<organism evidence="2 3">
    <name type="scientific">Lojkania enalia</name>
    <dbReference type="NCBI Taxonomy" id="147567"/>
    <lineage>
        <taxon>Eukaryota</taxon>
        <taxon>Fungi</taxon>
        <taxon>Dikarya</taxon>
        <taxon>Ascomycota</taxon>
        <taxon>Pezizomycotina</taxon>
        <taxon>Dothideomycetes</taxon>
        <taxon>Pleosporomycetidae</taxon>
        <taxon>Pleosporales</taxon>
        <taxon>Pleosporales incertae sedis</taxon>
        <taxon>Lojkania</taxon>
    </lineage>
</organism>
<proteinExistence type="predicted"/>
<reference evidence="3" key="1">
    <citation type="journal article" date="2020" name="Stud. Mycol.">
        <title>101 Dothideomycetes genomes: A test case for predicting lifestyles and emergence of pathogens.</title>
        <authorList>
            <person name="Haridas S."/>
            <person name="Albert R."/>
            <person name="Binder M."/>
            <person name="Bloem J."/>
            <person name="LaButti K."/>
            <person name="Salamov A."/>
            <person name="Andreopoulos B."/>
            <person name="Baker S."/>
            <person name="Barry K."/>
            <person name="Bills G."/>
            <person name="Bluhm B."/>
            <person name="Cannon C."/>
            <person name="Castanera R."/>
            <person name="Culley D."/>
            <person name="Daum C."/>
            <person name="Ezra D."/>
            <person name="Gonzalez J."/>
            <person name="Henrissat B."/>
            <person name="Kuo A."/>
            <person name="Liang C."/>
            <person name="Lipzen A."/>
            <person name="Lutzoni F."/>
            <person name="Magnuson J."/>
            <person name="Mondo S."/>
            <person name="Nolan M."/>
            <person name="Ohm R."/>
            <person name="Pangilinan J."/>
            <person name="Park H.-J."/>
            <person name="Ramirez L."/>
            <person name="Alfaro M."/>
            <person name="Sun H."/>
            <person name="Tritt A."/>
            <person name="Yoshinaga Y."/>
            <person name="Zwiers L.-H."/>
            <person name="Turgeon B."/>
            <person name="Goodwin S."/>
            <person name="Spatafora J."/>
            <person name="Crous P."/>
            <person name="Grigoriev I."/>
        </authorList>
    </citation>
    <scope>NUCLEOTIDE SEQUENCE [LARGE SCALE GENOMIC DNA]</scope>
    <source>
        <strain evidence="3">CBS 304.66</strain>
    </source>
</reference>
<name>A0A9P4N1J2_9PLEO</name>
<dbReference type="Proteomes" id="UP000800093">
    <property type="component" value="Unassembled WGS sequence"/>
</dbReference>
<dbReference type="EMBL" id="ML986600">
    <property type="protein sequence ID" value="KAF2266145.1"/>
    <property type="molecule type" value="Genomic_DNA"/>
</dbReference>
<dbReference type="AlphaFoldDB" id="A0A9P4N1J2"/>
<comment type="caution">
    <text evidence="2">The sequence shown here is derived from an EMBL/GenBank/DDBJ whole genome shotgun (WGS) entry which is preliminary data.</text>
</comment>